<evidence type="ECO:0000313" key="3">
    <source>
        <dbReference type="Proteomes" id="UP001211065"/>
    </source>
</evidence>
<evidence type="ECO:0000313" key="2">
    <source>
        <dbReference type="EMBL" id="KAJ3221168.1"/>
    </source>
</evidence>
<sequence length="408" mass="46664">MESTFNLDSDLKSSILDFNIVDQSFFYNKLENLNDNNIGMTDEDIDVSFNNILSDLNITQDQSFLLNNENSFESDLAIKNNNSLSNTKCLQSPGDFFRQRSGVLGNIEGKGNQRERKNNTPNSRQIRTPLYQHSNNHKTPKSKCKKSANDNKTLKDNFLDHKLSNIQENLTQNDCKFSKSIFPKPDIEKLKKLKNNFNLEKPCELQKQTCVWNSTVGNNSTTLNINFSKGMDSKDITAVQFSTSFKDVKCSTTDFNTFEVPHSSCDKSMDDQKNLSATRELSSLSSLNLSSKSYTQDFYRNNILNFGNTNVKEKKVLEVMICNPNKSTLYLTGWKSEKPFYIPQFSKFSKKWPTSFHENGLIQVNPKSYLLLPVVFLPKYKGKYMSFLEIEIYNGDEILMGLVGYVEG</sequence>
<reference evidence="2" key="1">
    <citation type="submission" date="2020-05" db="EMBL/GenBank/DDBJ databases">
        <title>Phylogenomic resolution of chytrid fungi.</title>
        <authorList>
            <person name="Stajich J.E."/>
            <person name="Amses K."/>
            <person name="Simmons R."/>
            <person name="Seto K."/>
            <person name="Myers J."/>
            <person name="Bonds A."/>
            <person name="Quandt C.A."/>
            <person name="Barry K."/>
            <person name="Liu P."/>
            <person name="Grigoriev I."/>
            <person name="Longcore J.E."/>
            <person name="James T.Y."/>
        </authorList>
    </citation>
    <scope>NUCLEOTIDE SEQUENCE</scope>
    <source>
        <strain evidence="2">JEL0476</strain>
    </source>
</reference>
<organism evidence="2 3">
    <name type="scientific">Clydaea vesicula</name>
    <dbReference type="NCBI Taxonomy" id="447962"/>
    <lineage>
        <taxon>Eukaryota</taxon>
        <taxon>Fungi</taxon>
        <taxon>Fungi incertae sedis</taxon>
        <taxon>Chytridiomycota</taxon>
        <taxon>Chytridiomycota incertae sedis</taxon>
        <taxon>Chytridiomycetes</taxon>
        <taxon>Lobulomycetales</taxon>
        <taxon>Lobulomycetaceae</taxon>
        <taxon>Clydaea</taxon>
    </lineage>
</organism>
<dbReference type="Gene3D" id="2.60.40.10">
    <property type="entry name" value="Immunoglobulins"/>
    <property type="match status" value="1"/>
</dbReference>
<evidence type="ECO:0000256" key="1">
    <source>
        <dbReference type="SAM" id="MobiDB-lite"/>
    </source>
</evidence>
<name>A0AAD5U1P1_9FUNG</name>
<feature type="compositionally biased region" description="Polar residues" evidence="1">
    <location>
        <begin position="119"/>
        <end position="134"/>
    </location>
</feature>
<accession>A0AAD5U1P1</accession>
<dbReference type="Proteomes" id="UP001211065">
    <property type="component" value="Unassembled WGS sequence"/>
</dbReference>
<keyword evidence="3" id="KW-1185">Reference proteome</keyword>
<protein>
    <submittedName>
        <fullName evidence="2">Uncharacterized protein</fullName>
    </submittedName>
</protein>
<dbReference type="InterPro" id="IPR013783">
    <property type="entry name" value="Ig-like_fold"/>
</dbReference>
<dbReference type="EMBL" id="JADGJW010000247">
    <property type="protein sequence ID" value="KAJ3221168.1"/>
    <property type="molecule type" value="Genomic_DNA"/>
</dbReference>
<gene>
    <name evidence="2" type="ORF">HK099_003720</name>
</gene>
<dbReference type="AlphaFoldDB" id="A0AAD5U1P1"/>
<feature type="region of interest" description="Disordered" evidence="1">
    <location>
        <begin position="104"/>
        <end position="151"/>
    </location>
</feature>
<proteinExistence type="predicted"/>
<feature type="compositionally biased region" description="Basic residues" evidence="1">
    <location>
        <begin position="135"/>
        <end position="146"/>
    </location>
</feature>
<comment type="caution">
    <text evidence="2">The sequence shown here is derived from an EMBL/GenBank/DDBJ whole genome shotgun (WGS) entry which is preliminary data.</text>
</comment>